<protein>
    <recommendedName>
        <fullName evidence="1">Fungal-type protein kinase domain-containing protein</fullName>
    </recommendedName>
</protein>
<sequence length="153" mass="17580">MVGDTFECIRKKLFLSLDGTKRDNKCVVSASLSSKSLRRSSNPASGGKGKPLQSRESEYRIHIRLITTTSERPICYFNDHMELLVAFHHVIKGYRNLFRIASILHRDISVHNIIIGLDGRKFIIYLDYIVHLNSEKEKKKIQLLHGNRNSSTK</sequence>
<reference evidence="3" key="2">
    <citation type="submission" date="2019-10" db="EMBL/GenBank/DDBJ databases">
        <title>Conservation and host-specific expression of non-tandemly repeated heterogenous ribosome RNA gene in arbuscular mycorrhizal fungi.</title>
        <authorList>
            <person name="Maeda T."/>
            <person name="Kobayashi Y."/>
            <person name="Nakagawa T."/>
            <person name="Ezawa T."/>
            <person name="Yamaguchi K."/>
            <person name="Bino T."/>
            <person name="Nishimoto Y."/>
            <person name="Shigenobu S."/>
            <person name="Kawaguchi M."/>
        </authorList>
    </citation>
    <scope>NUCLEOTIDE SEQUENCE</scope>
    <source>
        <strain evidence="3">HR1</strain>
    </source>
</reference>
<evidence type="ECO:0000313" key="3">
    <source>
        <dbReference type="EMBL" id="GES88126.1"/>
    </source>
</evidence>
<evidence type="ECO:0000313" key="4">
    <source>
        <dbReference type="Proteomes" id="UP000247702"/>
    </source>
</evidence>
<accession>A0A2Z6RR02</accession>
<keyword evidence="4" id="KW-1185">Reference proteome</keyword>
<dbReference type="EMBL" id="BEXD01003879">
    <property type="protein sequence ID" value="GBC03323.1"/>
    <property type="molecule type" value="Genomic_DNA"/>
</dbReference>
<dbReference type="Proteomes" id="UP000247702">
    <property type="component" value="Unassembled WGS sequence"/>
</dbReference>
<evidence type="ECO:0000259" key="1">
    <source>
        <dbReference type="Pfam" id="PF17667"/>
    </source>
</evidence>
<dbReference type="AlphaFoldDB" id="A0A2Z6RR02"/>
<dbReference type="InterPro" id="IPR040976">
    <property type="entry name" value="Pkinase_fungal"/>
</dbReference>
<evidence type="ECO:0000313" key="2">
    <source>
        <dbReference type="EMBL" id="GBC03323.1"/>
    </source>
</evidence>
<dbReference type="PROSITE" id="PS00109">
    <property type="entry name" value="PROTEIN_KINASE_TYR"/>
    <property type="match status" value="1"/>
</dbReference>
<dbReference type="Proteomes" id="UP000615446">
    <property type="component" value="Unassembled WGS sequence"/>
</dbReference>
<organism evidence="2 4">
    <name type="scientific">Rhizophagus clarus</name>
    <dbReference type="NCBI Taxonomy" id="94130"/>
    <lineage>
        <taxon>Eukaryota</taxon>
        <taxon>Fungi</taxon>
        <taxon>Fungi incertae sedis</taxon>
        <taxon>Mucoromycota</taxon>
        <taxon>Glomeromycotina</taxon>
        <taxon>Glomeromycetes</taxon>
        <taxon>Glomerales</taxon>
        <taxon>Glomeraceae</taxon>
        <taxon>Rhizophagus</taxon>
    </lineage>
</organism>
<dbReference type="GO" id="GO:0004672">
    <property type="term" value="F:protein kinase activity"/>
    <property type="evidence" value="ECO:0007669"/>
    <property type="project" value="InterPro"/>
</dbReference>
<proteinExistence type="predicted"/>
<dbReference type="STRING" id="94130.A0A2Z6RR02"/>
<dbReference type="EMBL" id="BLAL01000176">
    <property type="protein sequence ID" value="GES88126.1"/>
    <property type="molecule type" value="Genomic_DNA"/>
</dbReference>
<dbReference type="InterPro" id="IPR008266">
    <property type="entry name" value="Tyr_kinase_AS"/>
</dbReference>
<gene>
    <name evidence="3" type="ORF">RCL2_001509000</name>
    <name evidence="2" type="ORF">RclHR1_05070007</name>
</gene>
<name>A0A2Z6RR02_9GLOM</name>
<feature type="domain" description="Fungal-type protein kinase" evidence="1">
    <location>
        <begin position="4"/>
        <end position="139"/>
    </location>
</feature>
<comment type="caution">
    <text evidence="2">The sequence shown here is derived from an EMBL/GenBank/DDBJ whole genome shotgun (WGS) entry which is preliminary data.</text>
</comment>
<dbReference type="PANTHER" id="PTHR38248">
    <property type="entry name" value="FUNK1 6"/>
    <property type="match status" value="1"/>
</dbReference>
<dbReference type="OrthoDB" id="2415059at2759"/>
<dbReference type="Pfam" id="PF17667">
    <property type="entry name" value="Pkinase_fungal"/>
    <property type="match status" value="1"/>
</dbReference>
<dbReference type="PANTHER" id="PTHR38248:SF2">
    <property type="entry name" value="FUNK1 11"/>
    <property type="match status" value="1"/>
</dbReference>
<reference evidence="2 4" key="1">
    <citation type="submission" date="2017-11" db="EMBL/GenBank/DDBJ databases">
        <title>The genome of Rhizophagus clarus HR1 reveals common genetic basis of auxotrophy among arbuscular mycorrhizal fungi.</title>
        <authorList>
            <person name="Kobayashi Y."/>
        </authorList>
    </citation>
    <scope>NUCLEOTIDE SEQUENCE [LARGE SCALE GENOMIC DNA]</scope>
    <source>
        <strain evidence="2 4">HR1</strain>
    </source>
</reference>